<name>A0A8H4RGV3_9HELO</name>
<keyword evidence="3" id="KW-1185">Reference proteome</keyword>
<feature type="region of interest" description="Disordered" evidence="1">
    <location>
        <begin position="378"/>
        <end position="428"/>
    </location>
</feature>
<dbReference type="Proteomes" id="UP000566819">
    <property type="component" value="Unassembled WGS sequence"/>
</dbReference>
<evidence type="ECO:0000313" key="3">
    <source>
        <dbReference type="Proteomes" id="UP000566819"/>
    </source>
</evidence>
<evidence type="ECO:0000313" key="2">
    <source>
        <dbReference type="EMBL" id="KAF4629348.1"/>
    </source>
</evidence>
<organism evidence="2 3">
    <name type="scientific">Cudoniella acicularis</name>
    <dbReference type="NCBI Taxonomy" id="354080"/>
    <lineage>
        <taxon>Eukaryota</taxon>
        <taxon>Fungi</taxon>
        <taxon>Dikarya</taxon>
        <taxon>Ascomycota</taxon>
        <taxon>Pezizomycotina</taxon>
        <taxon>Leotiomycetes</taxon>
        <taxon>Helotiales</taxon>
        <taxon>Tricladiaceae</taxon>
        <taxon>Cudoniella</taxon>
    </lineage>
</organism>
<evidence type="ECO:0000256" key="1">
    <source>
        <dbReference type="SAM" id="MobiDB-lite"/>
    </source>
</evidence>
<gene>
    <name evidence="2" type="ORF">G7Y89_g8804</name>
</gene>
<protein>
    <submittedName>
        <fullName evidence="2">Uncharacterized protein</fullName>
    </submittedName>
</protein>
<sequence>MDCHSLGIYFHGEVVPSPRPTANMPGTLRNEAILALPFISSLVGVDELCPTKAVYALYDSSAASLRFVHGNGTFVTPEQICFLKLFQGDPLNRAQRDYYLELRDRSIMHNTRLYSLDMNYISQLENLFPTLASVTGTLLFMSDVKASRGRCPALMAVAPKPGSLDHASSPPVHINVDSKWNFDTRGFRAQISQEHARFLDDKAAEFRRKYNSRIDDMTFRHAAFCLVGLKRADLINFVYVGDNDKKYFVPNITPPRTPKLKVPLETALGWTVDCFIARFWKFEKEFVDNDDYVRVPNPILWLEAQLQDEAYRHEMNTGFVVTKPWRGKVSIEKEAESIPAVLDWNTLMNLEWVRNDAARYPRLFVFSKPAQQLQLSDIINPKTNRFKESKKAKRDRKEKEKAAKKARTTAVDLTNDSDDDVPRGHMNRRWDLNLSDDFASGYAGDESEAGTTKSRKRNHSPDEDSPQQLRQSPKTRSPVDPESNGGSLNYQTFIKQHKAKIRLQEKEANKQKTAYEPALLFVKEEKEDEDIYDDSDREITRQRRKCQRSPSLPMAEFKTYPDLEEFTGLTRTSSNSSQAHLYSKSPSSSKFPAFDKFDRALQLEGKQDSAPSTPKKAVHPGSSLISPPPTSKINSYKWDETLTKPDLSSEDKIELISNPALTPPPHLRKKEITPVVPIPKTPTRTSSSSFRNNRSLFQRACSTLESQHHLHPSRSPSPRTPLDRLLLSLTKKKKSPLR</sequence>
<feature type="region of interest" description="Disordered" evidence="1">
    <location>
        <begin position="604"/>
        <end position="636"/>
    </location>
</feature>
<dbReference type="EMBL" id="JAAMPI010000689">
    <property type="protein sequence ID" value="KAF4629348.1"/>
    <property type="molecule type" value="Genomic_DNA"/>
</dbReference>
<feature type="region of interest" description="Disordered" evidence="1">
    <location>
        <begin position="441"/>
        <end position="489"/>
    </location>
</feature>
<feature type="compositionally biased region" description="Basic and acidic residues" evidence="1">
    <location>
        <begin position="385"/>
        <end position="403"/>
    </location>
</feature>
<proteinExistence type="predicted"/>
<dbReference type="AlphaFoldDB" id="A0A8H4RGV3"/>
<accession>A0A8H4RGV3</accession>
<feature type="region of interest" description="Disordered" evidence="1">
    <location>
        <begin position="656"/>
        <end position="738"/>
    </location>
</feature>
<dbReference type="OrthoDB" id="3563009at2759"/>
<feature type="compositionally biased region" description="Low complexity" evidence="1">
    <location>
        <begin position="681"/>
        <end position="695"/>
    </location>
</feature>
<comment type="caution">
    <text evidence="2">The sequence shown here is derived from an EMBL/GenBank/DDBJ whole genome shotgun (WGS) entry which is preliminary data.</text>
</comment>
<reference evidence="2 3" key="1">
    <citation type="submission" date="2020-03" db="EMBL/GenBank/DDBJ databases">
        <title>Draft Genome Sequence of Cudoniella acicularis.</title>
        <authorList>
            <person name="Buettner E."/>
            <person name="Kellner H."/>
        </authorList>
    </citation>
    <scope>NUCLEOTIDE SEQUENCE [LARGE SCALE GENOMIC DNA]</scope>
    <source>
        <strain evidence="2 3">DSM 108380</strain>
    </source>
</reference>
<feature type="compositionally biased region" description="Polar residues" evidence="1">
    <location>
        <begin position="466"/>
        <end position="475"/>
    </location>
</feature>